<feature type="compositionally biased region" description="Polar residues" evidence="4">
    <location>
        <begin position="338"/>
        <end position="349"/>
    </location>
</feature>
<dbReference type="GO" id="GO:0005525">
    <property type="term" value="F:GTP binding"/>
    <property type="evidence" value="ECO:0007669"/>
    <property type="project" value="UniProtKB-KW"/>
</dbReference>
<dbReference type="InterPro" id="IPR006703">
    <property type="entry name" value="G_AIG1"/>
</dbReference>
<evidence type="ECO:0000259" key="5">
    <source>
        <dbReference type="PROSITE" id="PS51720"/>
    </source>
</evidence>
<gene>
    <name evidence="6" type="ORF">GSONMT00044880001</name>
</gene>
<dbReference type="InterPro" id="IPR045058">
    <property type="entry name" value="GIMA/IAN/Toc"/>
</dbReference>
<sequence length="405" mass="46022">MKIEDFIFEDEEGVLPKVVRRFGAKYHVFNNDTGSQDQVEELLTKSGYLTSSKYLIIWQVVFAKEVYSRVFLGETLHFIKSTFDIGGGDQVFFMGVYGYPTGVPENTEDRRIVLLGRSGVGKSASGNNILDLRVSEQFKSDCGFGSVTTHSEAKTATVAGREVTVIDTPGLSDERHSAEHVFHEMVKGFVLSAPGSHAFVFVFEIGRVTSNDADMLCLLEKVFDADARKYAMVLFTHGDKLKNQPIEEKIQANEDLKQMVEMCGGRYCVFNNEAATNKQQVRNLLERIDEIVAENNGEYYSSELFKMANNLMQEKKAVQRRKRARPTPTDTQPHDSNRTSARSNNNDPTPDQEDHVWVLSMIKRYLPFLWKVFEFFSYIFLQARSFFTDQSPEREGLLAMHAMSN</sequence>
<comment type="similarity">
    <text evidence="1">Belongs to the TRAFAC class TrmE-Era-EngA-EngB-Septin-like GTPase superfamily. AIG1/Toc34/Toc159-like paraseptin GTPase family. IAN subfamily.</text>
</comment>
<dbReference type="SUPFAM" id="SSF52540">
    <property type="entry name" value="P-loop containing nucleoside triphosphate hydrolases"/>
    <property type="match status" value="1"/>
</dbReference>
<evidence type="ECO:0000256" key="3">
    <source>
        <dbReference type="ARBA" id="ARBA00023134"/>
    </source>
</evidence>
<feature type="domain" description="AIG1-type G" evidence="5">
    <location>
        <begin position="107"/>
        <end position="309"/>
    </location>
</feature>
<organism evidence="6 7">
    <name type="scientific">Oncorhynchus mykiss</name>
    <name type="common">Rainbow trout</name>
    <name type="synonym">Salmo gairdneri</name>
    <dbReference type="NCBI Taxonomy" id="8022"/>
    <lineage>
        <taxon>Eukaryota</taxon>
        <taxon>Metazoa</taxon>
        <taxon>Chordata</taxon>
        <taxon>Craniata</taxon>
        <taxon>Vertebrata</taxon>
        <taxon>Euteleostomi</taxon>
        <taxon>Actinopterygii</taxon>
        <taxon>Neopterygii</taxon>
        <taxon>Teleostei</taxon>
        <taxon>Protacanthopterygii</taxon>
        <taxon>Salmoniformes</taxon>
        <taxon>Salmonidae</taxon>
        <taxon>Salmoninae</taxon>
        <taxon>Oncorhynchus</taxon>
    </lineage>
</organism>
<dbReference type="CDD" id="cd01852">
    <property type="entry name" value="AIG1"/>
    <property type="match status" value="1"/>
</dbReference>
<protein>
    <recommendedName>
        <fullName evidence="5">AIG1-type G domain-containing protein</fullName>
    </recommendedName>
</protein>
<dbReference type="PaxDb" id="8022-A0A060YY25"/>
<dbReference type="PANTHER" id="PTHR10903">
    <property type="entry name" value="GTPASE, IMAP FAMILY MEMBER-RELATED"/>
    <property type="match status" value="1"/>
</dbReference>
<dbReference type="InterPro" id="IPR027417">
    <property type="entry name" value="P-loop_NTPase"/>
</dbReference>
<evidence type="ECO:0000256" key="2">
    <source>
        <dbReference type="ARBA" id="ARBA00022741"/>
    </source>
</evidence>
<feature type="region of interest" description="Disordered" evidence="4">
    <location>
        <begin position="316"/>
        <end position="352"/>
    </location>
</feature>
<evidence type="ECO:0000256" key="4">
    <source>
        <dbReference type="SAM" id="MobiDB-lite"/>
    </source>
</evidence>
<keyword evidence="3" id="KW-0342">GTP-binding</keyword>
<accession>A0A060YY25</accession>
<dbReference type="Pfam" id="PF04548">
    <property type="entry name" value="AIG1"/>
    <property type="match status" value="1"/>
</dbReference>
<dbReference type="STRING" id="8022.A0A060YY25"/>
<dbReference type="PANTHER" id="PTHR10903:SF170">
    <property type="entry name" value="GTPASE IMAP FAMILY MEMBER 7"/>
    <property type="match status" value="1"/>
</dbReference>
<proteinExistence type="inferred from homology"/>
<reference evidence="6" key="1">
    <citation type="journal article" date="2014" name="Nat. Commun.">
        <title>The rainbow trout genome provides novel insights into evolution after whole-genome duplication in vertebrates.</title>
        <authorList>
            <person name="Berthelot C."/>
            <person name="Brunet F."/>
            <person name="Chalopin D."/>
            <person name="Juanchich A."/>
            <person name="Bernard M."/>
            <person name="Noel B."/>
            <person name="Bento P."/>
            <person name="Da Silva C."/>
            <person name="Labadie K."/>
            <person name="Alberti A."/>
            <person name="Aury J.M."/>
            <person name="Louis A."/>
            <person name="Dehais P."/>
            <person name="Bardou P."/>
            <person name="Montfort J."/>
            <person name="Klopp C."/>
            <person name="Cabau C."/>
            <person name="Gaspin C."/>
            <person name="Thorgaard G.H."/>
            <person name="Boussaha M."/>
            <person name="Quillet E."/>
            <person name="Guyomard R."/>
            <person name="Galiana D."/>
            <person name="Bobe J."/>
            <person name="Volff J.N."/>
            <person name="Genet C."/>
            <person name="Wincker P."/>
            <person name="Jaillon O."/>
            <person name="Roest Crollius H."/>
            <person name="Guiguen Y."/>
        </authorList>
    </citation>
    <scope>NUCLEOTIDE SEQUENCE [LARGE SCALE GENOMIC DNA]</scope>
</reference>
<evidence type="ECO:0000313" key="6">
    <source>
        <dbReference type="EMBL" id="CDQ93940.1"/>
    </source>
</evidence>
<name>A0A060YY25_ONCMY</name>
<dbReference type="EMBL" id="FR916401">
    <property type="protein sequence ID" value="CDQ93940.1"/>
    <property type="molecule type" value="Genomic_DNA"/>
</dbReference>
<reference evidence="6" key="2">
    <citation type="submission" date="2014-03" db="EMBL/GenBank/DDBJ databases">
        <authorList>
            <person name="Genoscope - CEA"/>
        </authorList>
    </citation>
    <scope>NUCLEOTIDE SEQUENCE</scope>
</reference>
<dbReference type="Proteomes" id="UP000193380">
    <property type="component" value="Unassembled WGS sequence"/>
</dbReference>
<evidence type="ECO:0000313" key="7">
    <source>
        <dbReference type="Proteomes" id="UP000193380"/>
    </source>
</evidence>
<dbReference type="PROSITE" id="PS51720">
    <property type="entry name" value="G_AIG1"/>
    <property type="match status" value="1"/>
</dbReference>
<keyword evidence="2" id="KW-0547">Nucleotide-binding</keyword>
<evidence type="ECO:0000256" key="1">
    <source>
        <dbReference type="ARBA" id="ARBA00008535"/>
    </source>
</evidence>
<dbReference type="Gene3D" id="3.40.50.300">
    <property type="entry name" value="P-loop containing nucleotide triphosphate hydrolases"/>
    <property type="match status" value="1"/>
</dbReference>
<dbReference type="FunFam" id="3.40.50.300:FF:000366">
    <property type="entry name" value="GTPase, IMAP family member 2"/>
    <property type="match status" value="1"/>
</dbReference>
<dbReference type="AlphaFoldDB" id="A0A060YY25"/>